<dbReference type="PRINTS" id="PR01345">
    <property type="entry name" value="CERVTRCPTASE"/>
</dbReference>
<reference evidence="3" key="2">
    <citation type="submission" date="2017-12" db="EMBL/GenBank/DDBJ databases">
        <title>Genome sequence of the Bar-tailed Godwit (Limosa lapponica baueri).</title>
        <authorList>
            <person name="Lima N.C.B."/>
            <person name="Parody-Merino A.M."/>
            <person name="Battley P.F."/>
            <person name="Fidler A.E."/>
            <person name="Prosdocimi F."/>
        </authorList>
    </citation>
    <scope>NUCLEOTIDE SEQUENCE [LARGE SCALE GENOMIC DNA]</scope>
</reference>
<dbReference type="Proteomes" id="UP000233556">
    <property type="component" value="Unassembled WGS sequence"/>
</dbReference>
<reference evidence="3" key="1">
    <citation type="submission" date="2017-11" db="EMBL/GenBank/DDBJ databases">
        <authorList>
            <person name="Lima N.C."/>
            <person name="Parody-Merino A.M."/>
            <person name="Battley P.F."/>
            <person name="Fidler A.E."/>
            <person name="Prosdocimi F."/>
        </authorList>
    </citation>
    <scope>NUCLEOTIDE SEQUENCE [LARGE SCALE GENOMIC DNA]</scope>
</reference>
<protein>
    <submittedName>
        <fullName evidence="2">Uncharacterized protein</fullName>
    </submittedName>
</protein>
<evidence type="ECO:0000256" key="1">
    <source>
        <dbReference type="SAM" id="MobiDB-lite"/>
    </source>
</evidence>
<keyword evidence="3" id="KW-1185">Reference proteome</keyword>
<dbReference type="AlphaFoldDB" id="A0A2I0TW86"/>
<accession>A0A2I0TW86</accession>
<dbReference type="OrthoDB" id="276744at2759"/>
<dbReference type="EMBL" id="KZ506876">
    <property type="protein sequence ID" value="PKU38074.1"/>
    <property type="molecule type" value="Genomic_DNA"/>
</dbReference>
<feature type="region of interest" description="Disordered" evidence="1">
    <location>
        <begin position="143"/>
        <end position="163"/>
    </location>
</feature>
<feature type="region of interest" description="Disordered" evidence="1">
    <location>
        <begin position="79"/>
        <end position="103"/>
    </location>
</feature>
<evidence type="ECO:0000313" key="2">
    <source>
        <dbReference type="EMBL" id="PKU38074.1"/>
    </source>
</evidence>
<proteinExistence type="predicted"/>
<gene>
    <name evidence="2" type="ORF">llap_11626</name>
</gene>
<sequence length="586" mass="67149">MVSTRRKVMCSILNRMDVGTQTELPQKHAAVQVTGCGECWDLLLVADDSCETRCIRCERVSDLLNMVVELKEEVERLRNNMEKGSKGPGAPGGTPGQAEGGSINERSEWKQVFKLDVKGEGGDSIRPVLEAPEAIGIWETQIKQHKGRPPEEQHEGSHSSQNSVVSRIQEVIVSLYSALVKPHIEYCVQFWAPYHKKVIEVLERVQRRATKLVRGLESKSYEERLRELGLFSLEKRRLRGDLIALYNYLKGGTLRKCGLEERTVRCIENWLSGRAQRVVIGGSESSWRTVTSSVPQELVLGSVLFNIFITDLDEVTEYTLSKFADNQSWEEWLPHQKAAIQGDLERPESWAERNLMKFNKGKCRVLHLGRNNPMQQYRLGVNLLESSSVENDLGILVDNKLTMRQQCGLVAKKANGLLGCIRKSVASKSREVILPLYSALVRPHLEFCVQFGAPQFMKDRELLQRVQQRATKMVKGLEHLSCEERLRDMGLFSLEKRKLRGYLINAFKYLKAVCQEDGARLFSEVPSNRTRGNRHQLEYRKFHLNMRKIFTLRVPEHWNRLPREVVESPSLETFRTCLDMFLCNLL</sequence>
<feature type="compositionally biased region" description="Basic and acidic residues" evidence="1">
    <location>
        <begin position="148"/>
        <end position="157"/>
    </location>
</feature>
<name>A0A2I0TW86_LIMLA</name>
<organism evidence="2 3">
    <name type="scientific">Limosa lapponica baueri</name>
    <dbReference type="NCBI Taxonomy" id="1758121"/>
    <lineage>
        <taxon>Eukaryota</taxon>
        <taxon>Metazoa</taxon>
        <taxon>Chordata</taxon>
        <taxon>Craniata</taxon>
        <taxon>Vertebrata</taxon>
        <taxon>Euteleostomi</taxon>
        <taxon>Archelosauria</taxon>
        <taxon>Archosauria</taxon>
        <taxon>Dinosauria</taxon>
        <taxon>Saurischia</taxon>
        <taxon>Theropoda</taxon>
        <taxon>Coelurosauria</taxon>
        <taxon>Aves</taxon>
        <taxon>Neognathae</taxon>
        <taxon>Neoaves</taxon>
        <taxon>Charadriiformes</taxon>
        <taxon>Scolopacidae</taxon>
        <taxon>Limosa</taxon>
    </lineage>
</organism>
<evidence type="ECO:0000313" key="3">
    <source>
        <dbReference type="Proteomes" id="UP000233556"/>
    </source>
</evidence>
<dbReference type="PANTHER" id="PTHR33332">
    <property type="entry name" value="REVERSE TRANSCRIPTASE DOMAIN-CONTAINING PROTEIN"/>
    <property type="match status" value="1"/>
</dbReference>
<feature type="compositionally biased region" description="Gly residues" evidence="1">
    <location>
        <begin position="86"/>
        <end position="99"/>
    </location>
</feature>